<name>A0A0K1QEM2_9BACT</name>
<evidence type="ECO:0000256" key="5">
    <source>
        <dbReference type="SAM" id="Phobius"/>
    </source>
</evidence>
<keyword evidence="2 5" id="KW-0812">Transmembrane</keyword>
<feature type="transmembrane region" description="Helical" evidence="5">
    <location>
        <begin position="365"/>
        <end position="387"/>
    </location>
</feature>
<dbReference type="OrthoDB" id="6206554at2"/>
<dbReference type="AlphaFoldDB" id="A0A0K1QEM2"/>
<evidence type="ECO:0000256" key="1">
    <source>
        <dbReference type="ARBA" id="ARBA00022475"/>
    </source>
</evidence>
<dbReference type="SUPFAM" id="SSF53300">
    <property type="entry name" value="vWA-like"/>
    <property type="match status" value="1"/>
</dbReference>
<accession>A0A0K1QEM2</accession>
<dbReference type="Gene3D" id="3.40.50.410">
    <property type="entry name" value="von Willebrand factor, type A domain"/>
    <property type="match status" value="1"/>
</dbReference>
<organism evidence="7 8">
    <name type="scientific">Labilithrix luteola</name>
    <dbReference type="NCBI Taxonomy" id="1391654"/>
    <lineage>
        <taxon>Bacteria</taxon>
        <taxon>Pseudomonadati</taxon>
        <taxon>Myxococcota</taxon>
        <taxon>Polyangia</taxon>
        <taxon>Polyangiales</taxon>
        <taxon>Labilitrichaceae</taxon>
        <taxon>Labilithrix</taxon>
    </lineage>
</organism>
<evidence type="ECO:0000256" key="4">
    <source>
        <dbReference type="ARBA" id="ARBA00023136"/>
    </source>
</evidence>
<proteinExistence type="predicted"/>
<reference evidence="7 8" key="1">
    <citation type="submission" date="2015-08" db="EMBL/GenBank/DDBJ databases">
        <authorList>
            <person name="Babu N.S."/>
            <person name="Beckwith C.J."/>
            <person name="Beseler K.G."/>
            <person name="Brison A."/>
            <person name="Carone J.V."/>
            <person name="Caskin T.P."/>
            <person name="Diamond M."/>
            <person name="Durham M.E."/>
            <person name="Foxe J.M."/>
            <person name="Go M."/>
            <person name="Henderson B.A."/>
            <person name="Jones I.B."/>
            <person name="McGettigan J.A."/>
            <person name="Micheletti S.J."/>
            <person name="Nasrallah M.E."/>
            <person name="Ortiz D."/>
            <person name="Piller C.R."/>
            <person name="Privatt S.R."/>
            <person name="Schneider S.L."/>
            <person name="Sharp S."/>
            <person name="Smith T.C."/>
            <person name="Stanton J.D."/>
            <person name="Ullery H.E."/>
            <person name="Wilson R.J."/>
            <person name="Serrano M.G."/>
            <person name="Buck G."/>
            <person name="Lee V."/>
            <person name="Wang Y."/>
            <person name="Carvalho R."/>
            <person name="Voegtly L."/>
            <person name="Shi R."/>
            <person name="Duckworth R."/>
            <person name="Johnson A."/>
            <person name="Loviza R."/>
            <person name="Walstead R."/>
            <person name="Shah Z."/>
            <person name="Kiflezghi M."/>
            <person name="Wade K."/>
            <person name="Ball S.L."/>
            <person name="Bradley K.W."/>
            <person name="Asai D.J."/>
            <person name="Bowman C.A."/>
            <person name="Russell D.A."/>
            <person name="Pope W.H."/>
            <person name="Jacobs-Sera D."/>
            <person name="Hendrix R.W."/>
            <person name="Hatfull G.F."/>
        </authorList>
    </citation>
    <scope>NUCLEOTIDE SEQUENCE [LARGE SCALE GENOMIC DNA]</scope>
    <source>
        <strain evidence="7 8">DSM 27648</strain>
    </source>
</reference>
<protein>
    <submittedName>
        <fullName evidence="7">BatA (Aerotolerance operon)</fullName>
    </submittedName>
</protein>
<dbReference type="InterPro" id="IPR002035">
    <property type="entry name" value="VWF_A"/>
</dbReference>
<sequence>MNRVVRGLTVALGTIVFFALGLLYPALARGEAWLTSVWTVPVLAWLPREARFPVLAAVILVVCSLVVWRMTLAADTRTPRLRISSVAPLLTGPRGLRTRLRDMPGMLRGACLALCLLALGRPQNVLRGENTDERGIDIVIVLDLSGSMKALMDADESGARSQGGQIRRLTRLDTAKEVILDFVSRRKNDRIGVVVFGRTAYILSPPTLDKSLLSTLVSKMDLGLIDGNGTAIGDAVGTAVARLRRSNARSKAVILLTDGDSNAGSIAPDYAAHLAQTQAVKVYTVQIGDGDDVEVQDGVDLFGQPRFVRQHFPVNPELLKRMASSTGGDSFVATDKKGLTRSMHSILDKLEKTRFEAQAATMEDLFPFFVVPAVMLLAIEALVRIFLVRRFP</sequence>
<feature type="transmembrane region" description="Helical" evidence="5">
    <location>
        <begin position="52"/>
        <end position="72"/>
    </location>
</feature>
<evidence type="ECO:0000256" key="3">
    <source>
        <dbReference type="ARBA" id="ARBA00022989"/>
    </source>
</evidence>
<evidence type="ECO:0000259" key="6">
    <source>
        <dbReference type="PROSITE" id="PS50234"/>
    </source>
</evidence>
<dbReference type="PANTHER" id="PTHR22550">
    <property type="entry name" value="SPORE GERMINATION PROTEIN"/>
    <property type="match status" value="1"/>
</dbReference>
<gene>
    <name evidence="7" type="ORF">AKJ09_10538</name>
</gene>
<dbReference type="InterPro" id="IPR036465">
    <property type="entry name" value="vWFA_dom_sf"/>
</dbReference>
<keyword evidence="8" id="KW-1185">Reference proteome</keyword>
<dbReference type="Pfam" id="PF00092">
    <property type="entry name" value="VWA"/>
    <property type="match status" value="1"/>
</dbReference>
<evidence type="ECO:0000313" key="7">
    <source>
        <dbReference type="EMBL" id="AKV03875.1"/>
    </source>
</evidence>
<dbReference type="EMBL" id="CP012333">
    <property type="protein sequence ID" value="AKV03875.1"/>
    <property type="molecule type" value="Genomic_DNA"/>
</dbReference>
<dbReference type="SMART" id="SM00327">
    <property type="entry name" value="VWA"/>
    <property type="match status" value="1"/>
</dbReference>
<dbReference type="PANTHER" id="PTHR22550:SF5">
    <property type="entry name" value="LEUCINE ZIPPER PROTEIN 4"/>
    <property type="match status" value="1"/>
</dbReference>
<dbReference type="RefSeq" id="WP_146654572.1">
    <property type="nucleotide sequence ID" value="NZ_CP012333.1"/>
</dbReference>
<dbReference type="KEGG" id="llu:AKJ09_10538"/>
<dbReference type="STRING" id="1391654.AKJ09_10538"/>
<dbReference type="PROSITE" id="PS50234">
    <property type="entry name" value="VWFA"/>
    <property type="match status" value="1"/>
</dbReference>
<feature type="domain" description="VWFA" evidence="6">
    <location>
        <begin position="137"/>
        <end position="350"/>
    </location>
</feature>
<evidence type="ECO:0000313" key="8">
    <source>
        <dbReference type="Proteomes" id="UP000064967"/>
    </source>
</evidence>
<keyword evidence="4 5" id="KW-0472">Membrane</keyword>
<keyword evidence="1" id="KW-1003">Cell membrane</keyword>
<dbReference type="Proteomes" id="UP000064967">
    <property type="component" value="Chromosome"/>
</dbReference>
<dbReference type="InterPro" id="IPR050768">
    <property type="entry name" value="UPF0353/GerABKA_families"/>
</dbReference>
<evidence type="ECO:0000256" key="2">
    <source>
        <dbReference type="ARBA" id="ARBA00022692"/>
    </source>
</evidence>
<keyword evidence="3 5" id="KW-1133">Transmembrane helix</keyword>